<dbReference type="Pfam" id="PF02133">
    <property type="entry name" value="Transp_cyt_pur"/>
    <property type="match status" value="1"/>
</dbReference>
<comment type="subcellular location">
    <subcellularLocation>
        <location evidence="1">Membrane</location>
        <topology evidence="1">Multi-pass membrane protein</topology>
    </subcellularLocation>
</comment>
<dbReference type="PIRSF" id="PIRSF002744">
    <property type="entry name" value="Pur-cyt_permease"/>
    <property type="match status" value="1"/>
</dbReference>
<keyword evidence="6 7" id="KW-0472">Membrane</keyword>
<feature type="region of interest" description="Disordered" evidence="8">
    <location>
        <begin position="1"/>
        <end position="40"/>
    </location>
</feature>
<dbReference type="EMBL" id="JBFXLT010000065">
    <property type="protein sequence ID" value="KAL2810909.1"/>
    <property type="molecule type" value="Genomic_DNA"/>
</dbReference>
<feature type="transmembrane region" description="Helical" evidence="9">
    <location>
        <begin position="440"/>
        <end position="464"/>
    </location>
</feature>
<feature type="transmembrane region" description="Helical" evidence="9">
    <location>
        <begin position="484"/>
        <end position="503"/>
    </location>
</feature>
<organism evidence="10 11">
    <name type="scientific">Aspergillus granulosus</name>
    <dbReference type="NCBI Taxonomy" id="176169"/>
    <lineage>
        <taxon>Eukaryota</taxon>
        <taxon>Fungi</taxon>
        <taxon>Dikarya</taxon>
        <taxon>Ascomycota</taxon>
        <taxon>Pezizomycotina</taxon>
        <taxon>Eurotiomycetes</taxon>
        <taxon>Eurotiomycetidae</taxon>
        <taxon>Eurotiales</taxon>
        <taxon>Aspergillaceae</taxon>
        <taxon>Aspergillus</taxon>
        <taxon>Aspergillus subgen. Nidulantes</taxon>
    </lineage>
</organism>
<feature type="transmembrane region" description="Helical" evidence="9">
    <location>
        <begin position="73"/>
        <end position="92"/>
    </location>
</feature>
<dbReference type="Gene3D" id="1.10.4160.10">
    <property type="entry name" value="Hydantoin permease"/>
    <property type="match status" value="1"/>
</dbReference>
<feature type="transmembrane region" description="Helical" evidence="9">
    <location>
        <begin position="150"/>
        <end position="169"/>
    </location>
</feature>
<dbReference type="InterPro" id="IPR001248">
    <property type="entry name" value="Pur-cyt_permease"/>
</dbReference>
<keyword evidence="4 9" id="KW-0812">Transmembrane</keyword>
<feature type="transmembrane region" description="Helical" evidence="9">
    <location>
        <begin position="406"/>
        <end position="428"/>
    </location>
</feature>
<dbReference type="PANTHER" id="PTHR31806:SF5">
    <property type="entry name" value="PURINE-CYTOSINE PERMEASE FCY21"/>
    <property type="match status" value="1"/>
</dbReference>
<evidence type="ECO:0000256" key="4">
    <source>
        <dbReference type="ARBA" id="ARBA00022692"/>
    </source>
</evidence>
<gene>
    <name evidence="10" type="ORF">BJX63DRAFT_301328</name>
</gene>
<dbReference type="Proteomes" id="UP001610334">
    <property type="component" value="Unassembled WGS sequence"/>
</dbReference>
<accession>A0ABR4H639</accession>
<proteinExistence type="inferred from homology"/>
<evidence type="ECO:0000256" key="2">
    <source>
        <dbReference type="ARBA" id="ARBA00008974"/>
    </source>
</evidence>
<sequence>MASTAKNPSTSVEKSDLESQPTPQNEPVEEFTPPAAISSSSSFGSLLKGLTTAGVEMRGLEPIPVEKRNHTKYYNIFTLFGGSFVSVLPLSIGTTPTLAFGLSFRDAAAMIVTMQFIFVLPTLYILTLAPLLGMRQSVQFRYVFGKYPNAFISLIVILEVLIFGILATVAGAECLSAIRPGTLPVEGSIGIILVVGFAISFVGYPALHLICQYIWIPNSIALLILVGCAGSSLHNQSPARTSGVAAPYLATISICASNMATWGTIVGDYACYMPPHAPRLRLAFYCFMGLYVPFSLMMMLGAAIGGAIGAIPAWGDAYGQGGLGAVLGEILVAKVGGFGRFLLVILGFSIVTTSARDMYSMSLFTVAVIPWLRRVPRVIILFGAAGVMIGVAIAASRSFLSTLSTLVSIAGYMTGPTVCVFLIEWLYFRRADPASMDPKIWNNAAALPSGIPALISSIAPWALIITSMDNAWYVGPIAKHTGDLAYELGTVSAGILYFPLRALEVRWRGRL</sequence>
<keyword evidence="5 9" id="KW-1133">Transmembrane helix</keyword>
<feature type="compositionally biased region" description="Polar residues" evidence="8">
    <location>
        <begin position="1"/>
        <end position="25"/>
    </location>
</feature>
<feature type="transmembrane region" description="Helical" evidence="9">
    <location>
        <begin position="378"/>
        <end position="400"/>
    </location>
</feature>
<dbReference type="PANTHER" id="PTHR31806">
    <property type="entry name" value="PURINE-CYTOSINE PERMEASE FCY2-RELATED"/>
    <property type="match status" value="1"/>
</dbReference>
<evidence type="ECO:0000256" key="5">
    <source>
        <dbReference type="ARBA" id="ARBA00022989"/>
    </source>
</evidence>
<dbReference type="InterPro" id="IPR026030">
    <property type="entry name" value="Pur-cyt_permease_Fcy2/21/22"/>
</dbReference>
<feature type="transmembrane region" description="Helical" evidence="9">
    <location>
        <begin position="282"/>
        <end position="311"/>
    </location>
</feature>
<evidence type="ECO:0000256" key="7">
    <source>
        <dbReference type="PIRNR" id="PIRNR002744"/>
    </source>
</evidence>
<feature type="transmembrane region" description="Helical" evidence="9">
    <location>
        <begin position="189"/>
        <end position="207"/>
    </location>
</feature>
<evidence type="ECO:0000313" key="10">
    <source>
        <dbReference type="EMBL" id="KAL2810909.1"/>
    </source>
</evidence>
<feature type="transmembrane region" description="Helical" evidence="9">
    <location>
        <begin position="214"/>
        <end position="233"/>
    </location>
</feature>
<keyword evidence="11" id="KW-1185">Reference proteome</keyword>
<evidence type="ECO:0000256" key="1">
    <source>
        <dbReference type="ARBA" id="ARBA00004141"/>
    </source>
</evidence>
<comment type="caution">
    <text evidence="10">The sequence shown here is derived from an EMBL/GenBank/DDBJ whole genome shotgun (WGS) entry which is preliminary data.</text>
</comment>
<feature type="transmembrane region" description="Helical" evidence="9">
    <location>
        <begin position="245"/>
        <end position="270"/>
    </location>
</feature>
<evidence type="ECO:0000256" key="8">
    <source>
        <dbReference type="SAM" id="MobiDB-lite"/>
    </source>
</evidence>
<keyword evidence="3 7" id="KW-0813">Transport</keyword>
<evidence type="ECO:0000256" key="3">
    <source>
        <dbReference type="ARBA" id="ARBA00022448"/>
    </source>
</evidence>
<feature type="transmembrane region" description="Helical" evidence="9">
    <location>
        <begin position="107"/>
        <end position="129"/>
    </location>
</feature>
<feature type="transmembrane region" description="Helical" evidence="9">
    <location>
        <begin position="331"/>
        <end position="351"/>
    </location>
</feature>
<evidence type="ECO:0000256" key="9">
    <source>
        <dbReference type="SAM" id="Phobius"/>
    </source>
</evidence>
<comment type="similarity">
    <text evidence="2 7">Belongs to the purine-cytosine permease (2.A.39) family.</text>
</comment>
<evidence type="ECO:0000313" key="11">
    <source>
        <dbReference type="Proteomes" id="UP001610334"/>
    </source>
</evidence>
<protein>
    <submittedName>
        <fullName evidence="10">Permease for cytosine/purines, uracil, thiamine, allantoin-domain-containing protein</fullName>
    </submittedName>
</protein>
<evidence type="ECO:0000256" key="6">
    <source>
        <dbReference type="ARBA" id="ARBA00023136"/>
    </source>
</evidence>
<reference evidence="10 11" key="1">
    <citation type="submission" date="2024-07" db="EMBL/GenBank/DDBJ databases">
        <title>Section-level genome sequencing and comparative genomics of Aspergillus sections Usti and Cavernicolus.</title>
        <authorList>
            <consortium name="Lawrence Berkeley National Laboratory"/>
            <person name="Nybo J.L."/>
            <person name="Vesth T.C."/>
            <person name="Theobald S."/>
            <person name="Frisvad J.C."/>
            <person name="Larsen T.O."/>
            <person name="Kjaerboelling I."/>
            <person name="Rothschild-Mancinelli K."/>
            <person name="Lyhne E.K."/>
            <person name="Kogle M.E."/>
            <person name="Barry K."/>
            <person name="Clum A."/>
            <person name="Na H."/>
            <person name="Ledsgaard L."/>
            <person name="Lin J."/>
            <person name="Lipzen A."/>
            <person name="Kuo A."/>
            <person name="Riley R."/>
            <person name="Mondo S."/>
            <person name="Labutti K."/>
            <person name="Haridas S."/>
            <person name="Pangalinan J."/>
            <person name="Salamov A.A."/>
            <person name="Simmons B.A."/>
            <person name="Magnuson J.K."/>
            <person name="Chen J."/>
            <person name="Drula E."/>
            <person name="Henrissat B."/>
            <person name="Wiebenga A."/>
            <person name="Lubbers R.J."/>
            <person name="Gomes A.C."/>
            <person name="Makela M.R."/>
            <person name="Stajich J."/>
            <person name="Grigoriev I.V."/>
            <person name="Mortensen U.H."/>
            <person name="De Vries R.P."/>
            <person name="Baker S.E."/>
            <person name="Andersen M.R."/>
        </authorList>
    </citation>
    <scope>NUCLEOTIDE SEQUENCE [LARGE SCALE GENOMIC DNA]</scope>
    <source>
        <strain evidence="10 11">CBS 588.65</strain>
    </source>
</reference>
<name>A0ABR4H639_9EURO</name>